<gene>
    <name evidence="2" type="ORF">JAO71_02430</name>
</gene>
<dbReference type="InterPro" id="IPR013783">
    <property type="entry name" value="Ig-like_fold"/>
</dbReference>
<dbReference type="Gene3D" id="2.60.40.10">
    <property type="entry name" value="Immunoglobulins"/>
    <property type="match status" value="1"/>
</dbReference>
<dbReference type="InterPro" id="IPR008979">
    <property type="entry name" value="Galactose-bd-like_sf"/>
</dbReference>
<evidence type="ECO:0000259" key="1">
    <source>
        <dbReference type="PROSITE" id="PS50093"/>
    </source>
</evidence>
<dbReference type="InterPro" id="IPR035986">
    <property type="entry name" value="PKD_dom_sf"/>
</dbReference>
<dbReference type="Proteomes" id="UP000605013">
    <property type="component" value="Unassembled WGS sequence"/>
</dbReference>
<dbReference type="CDD" id="cd00146">
    <property type="entry name" value="PKD"/>
    <property type="match status" value="1"/>
</dbReference>
<sequence length="708" mass="75615">MKNFKYILSLFMIISAFIGCEKDDDLPDVSALPAPTNVAAVVTITQDNSGVVTITPTGENVAKFRVNYGDGSGTDSGELNPGESTQHTYAEGTYEIVIAASGINGKTTTVAQTIVVSFQAPENLLVTIENDLGVSRQVNVIATADFAISYDVDFGDVAGTVITNTIGETTSFVYDAAGVYTITVTASSGAIETISYTEDFEVTEILAPLVAAPTAPARQPEDVISIYSGAYANIAGTDFYPNWGQQTTFEEVDVAGDLAIKYGNLNYQGIQYGEEVDASAMEMLHIDIWTPDATQVEIYPISVASGEQQVTKLLESNQWNSFDIPLSDFTDQGLSINDLHQFKFVGSGTLFLDNIYFYKEPEVSTLPSLPVDFESSSLVYEWTGFGDASFGPIPASVVSNPDASGINTSANVVQIEKTAGAQVWAGASMDLDGAVDFTNGTTMYMKVWSPVAGSTIRFKMEDSNSTQDANGNPTVVVEVDAVSTVTNAWEVLAFDLTTWAGFTTTASYDRVVIFPNFNTGGNGEIFYFDDIQLTNTTNNNQIPVNFENSNLTYTWTGFGDAGFGPIPAAVITNPDASGINTSANVLELIKTAGAQVWAGASMDLDGAVDFSNGTTVKMKVWSSTAGATFRFKLEDSSSTPDANGNPTIVVEVDAVSTVTNGWEELTFDLTTGVGFSASESYDTIVIFPNFGANGNDDAYYFDDIMLTN</sequence>
<dbReference type="PROSITE" id="PS50093">
    <property type="entry name" value="PKD"/>
    <property type="match status" value="1"/>
</dbReference>
<evidence type="ECO:0000313" key="2">
    <source>
        <dbReference type="EMBL" id="MBL7558646.1"/>
    </source>
</evidence>
<proteinExistence type="predicted"/>
<evidence type="ECO:0000313" key="3">
    <source>
        <dbReference type="Proteomes" id="UP000605013"/>
    </source>
</evidence>
<keyword evidence="3" id="KW-1185">Reference proteome</keyword>
<comment type="caution">
    <text evidence="2">The sequence shown here is derived from an EMBL/GenBank/DDBJ whole genome shotgun (WGS) entry which is preliminary data.</text>
</comment>
<organism evidence="2 3">
    <name type="scientific">Olleya sediminilitoris</name>
    <dbReference type="NCBI Taxonomy" id="2795739"/>
    <lineage>
        <taxon>Bacteria</taxon>
        <taxon>Pseudomonadati</taxon>
        <taxon>Bacteroidota</taxon>
        <taxon>Flavobacteriia</taxon>
        <taxon>Flavobacteriales</taxon>
        <taxon>Flavobacteriaceae</taxon>
    </lineage>
</organism>
<dbReference type="InterPro" id="IPR000601">
    <property type="entry name" value="PKD_dom"/>
</dbReference>
<dbReference type="Gene3D" id="2.60.120.260">
    <property type="entry name" value="Galactose-binding domain-like"/>
    <property type="match status" value="2"/>
</dbReference>
<accession>A0ABS1WHN7</accession>
<name>A0ABS1WHN7_9FLAO</name>
<feature type="domain" description="PKD" evidence="1">
    <location>
        <begin position="148"/>
        <end position="209"/>
    </location>
</feature>
<dbReference type="PROSITE" id="PS51257">
    <property type="entry name" value="PROKAR_LIPOPROTEIN"/>
    <property type="match status" value="1"/>
</dbReference>
<dbReference type="RefSeq" id="WP_202998593.1">
    <property type="nucleotide sequence ID" value="NZ_JAEMEF010000002.1"/>
</dbReference>
<dbReference type="EMBL" id="JAEMEF010000002">
    <property type="protein sequence ID" value="MBL7558646.1"/>
    <property type="molecule type" value="Genomic_DNA"/>
</dbReference>
<dbReference type="SUPFAM" id="SSF49785">
    <property type="entry name" value="Galactose-binding domain-like"/>
    <property type="match status" value="1"/>
</dbReference>
<protein>
    <recommendedName>
        <fullName evidence="1">PKD domain-containing protein</fullName>
    </recommendedName>
</protein>
<dbReference type="Gene3D" id="2.60.120.430">
    <property type="entry name" value="Galactose-binding lectin"/>
    <property type="match status" value="1"/>
</dbReference>
<dbReference type="SUPFAM" id="SSF49299">
    <property type="entry name" value="PKD domain"/>
    <property type="match status" value="1"/>
</dbReference>
<reference evidence="2 3" key="1">
    <citation type="submission" date="2020-12" db="EMBL/GenBank/DDBJ databases">
        <title>Olleya sediminilitoris sp. nov., isolated from a tidal flat.</title>
        <authorList>
            <person name="Park S."/>
            <person name="Yoon J.-H."/>
        </authorList>
    </citation>
    <scope>NUCLEOTIDE SEQUENCE [LARGE SCALE GENOMIC DNA]</scope>
    <source>
        <strain evidence="2 3">YSTF-M6</strain>
    </source>
</reference>